<sequence length="319" mass="34564">MTTTTAATITVEQLRDEVTALARRCLCDPVTELFGPLLETQERVFSRLENDPVPEHLHELYLLAGLVSGMLAKAHHDLDREHQAMSLARMAYVCADNAGHGGLRAWSRGLQSLLAYSGGRPQEAAAFADCGARIAVEQTGSVASWLACGLARALARLGAAEPARLALARAEDLREHHVHDDLDALGGIFLFTPARQHHYAADTYACLPEQADRAVHEATRSIALYAAAPPEQRSFGDEAGARCVLALIRVRAGDATAARDALGPVLRLDLPRRTAEVMAGMARVGDALRHSRFVDVPEARDLREQIEWFAQRPASALSS</sequence>
<dbReference type="EMBL" id="BONG01000025">
    <property type="protein sequence ID" value="GIF90731.1"/>
    <property type="molecule type" value="Genomic_DNA"/>
</dbReference>
<dbReference type="RefSeq" id="WP_191843053.1">
    <property type="nucleotide sequence ID" value="NZ_BAAALB010000031.1"/>
</dbReference>
<reference evidence="1 2" key="1">
    <citation type="submission" date="2021-01" db="EMBL/GenBank/DDBJ databases">
        <title>Whole genome shotgun sequence of Catellatospora chokoriensis NBRC 107358.</title>
        <authorList>
            <person name="Komaki H."/>
            <person name="Tamura T."/>
        </authorList>
    </citation>
    <scope>NUCLEOTIDE SEQUENCE [LARGE SCALE GENOMIC DNA]</scope>
    <source>
        <strain evidence="1 2">NBRC 107358</strain>
    </source>
</reference>
<name>A0A8J3NSM2_9ACTN</name>
<gene>
    <name evidence="1" type="ORF">Cch02nite_41750</name>
</gene>
<accession>A0A8J3NSM2</accession>
<dbReference type="AlphaFoldDB" id="A0A8J3NSM2"/>
<evidence type="ECO:0000313" key="2">
    <source>
        <dbReference type="Proteomes" id="UP000619293"/>
    </source>
</evidence>
<dbReference type="Proteomes" id="UP000619293">
    <property type="component" value="Unassembled WGS sequence"/>
</dbReference>
<organism evidence="1 2">
    <name type="scientific">Catellatospora chokoriensis</name>
    <dbReference type="NCBI Taxonomy" id="310353"/>
    <lineage>
        <taxon>Bacteria</taxon>
        <taxon>Bacillati</taxon>
        <taxon>Actinomycetota</taxon>
        <taxon>Actinomycetes</taxon>
        <taxon>Micromonosporales</taxon>
        <taxon>Micromonosporaceae</taxon>
        <taxon>Catellatospora</taxon>
    </lineage>
</organism>
<protein>
    <submittedName>
        <fullName evidence="1">Uncharacterized protein</fullName>
    </submittedName>
</protein>
<evidence type="ECO:0000313" key="1">
    <source>
        <dbReference type="EMBL" id="GIF90731.1"/>
    </source>
</evidence>
<comment type="caution">
    <text evidence="1">The sequence shown here is derived from an EMBL/GenBank/DDBJ whole genome shotgun (WGS) entry which is preliminary data.</text>
</comment>
<proteinExistence type="predicted"/>
<keyword evidence="2" id="KW-1185">Reference proteome</keyword>